<keyword evidence="3" id="KW-1185">Reference proteome</keyword>
<sequence length="233" mass="24153">MSERDSDRPEFSAGGEDDHLSDEEIERALAGFEQEFQEDAAGGSQASDGPLDGQAGPQEADPLTSGGFDEELEGLIGNKAKAALIVTRLASAELLAAFCQISDISAVCLEDSEGAVAVLRNLDGDGPEAAVKDLTCVISGLSAMLVVNRADKLEAKLWVDGRSGEAFPPPVLFASAAGFVEDLLIGAADVDMLTAQGIKSFDSGDMDQAHAMGVIASHTRFRRGGGPASGRVE</sequence>
<evidence type="ECO:0000313" key="3">
    <source>
        <dbReference type="Proteomes" id="UP000029015"/>
    </source>
</evidence>
<dbReference type="AlphaFoldDB" id="A0A086YZQ1"/>
<gene>
    <name evidence="2" type="ORF">BACT_0451</name>
</gene>
<comment type="caution">
    <text evidence="2">The sequence shown here is derived from an EMBL/GenBank/DDBJ whole genome shotgun (WGS) entry which is preliminary data.</text>
</comment>
<dbReference type="Proteomes" id="UP000029015">
    <property type="component" value="Unassembled WGS sequence"/>
</dbReference>
<dbReference type="EMBL" id="JGYK01000001">
    <property type="protein sequence ID" value="KFI39751.1"/>
    <property type="molecule type" value="Genomic_DNA"/>
</dbReference>
<organism evidence="2 3">
    <name type="scientific">Bifidobacterium actinocoloniiforme DSM 22766</name>
    <dbReference type="NCBI Taxonomy" id="1437605"/>
    <lineage>
        <taxon>Bacteria</taxon>
        <taxon>Bacillati</taxon>
        <taxon>Actinomycetota</taxon>
        <taxon>Actinomycetes</taxon>
        <taxon>Bifidobacteriales</taxon>
        <taxon>Bifidobacteriaceae</taxon>
        <taxon>Bifidobacterium</taxon>
    </lineage>
</organism>
<evidence type="ECO:0000313" key="2">
    <source>
        <dbReference type="EMBL" id="KFI39751.1"/>
    </source>
</evidence>
<accession>A0A086YZQ1</accession>
<proteinExistence type="predicted"/>
<dbReference type="PATRIC" id="fig|1437605.7.peg.176"/>
<protein>
    <submittedName>
        <fullName evidence="2">Uncharacterized protein</fullName>
    </submittedName>
</protein>
<feature type="region of interest" description="Disordered" evidence="1">
    <location>
        <begin position="1"/>
        <end position="69"/>
    </location>
</feature>
<dbReference type="RefSeq" id="WP_033504633.1">
    <property type="nucleotide sequence ID" value="NZ_CP011786.1"/>
</dbReference>
<dbReference type="STRING" id="1437605.AB656_00880"/>
<dbReference type="eggNOG" id="ENOG5033E2Y">
    <property type="taxonomic scope" value="Bacteria"/>
</dbReference>
<name>A0A086YZQ1_9BIFI</name>
<evidence type="ECO:0000256" key="1">
    <source>
        <dbReference type="SAM" id="MobiDB-lite"/>
    </source>
</evidence>
<reference evidence="2 3" key="1">
    <citation type="submission" date="2014-03" db="EMBL/GenBank/DDBJ databases">
        <title>Genomics of Bifidobacteria.</title>
        <authorList>
            <person name="Ventura M."/>
            <person name="Milani C."/>
            <person name="Lugli G.A."/>
        </authorList>
    </citation>
    <scope>NUCLEOTIDE SEQUENCE [LARGE SCALE GENOMIC DNA]</scope>
    <source>
        <strain evidence="2 3">DSM 22766</strain>
    </source>
</reference>
<dbReference type="KEGG" id="bact:AB656_00880"/>
<dbReference type="OrthoDB" id="3238607at2"/>
<feature type="compositionally biased region" description="Basic and acidic residues" evidence="1">
    <location>
        <begin position="1"/>
        <end position="10"/>
    </location>
</feature>